<protein>
    <submittedName>
        <fullName evidence="1">Uncharacterized protein</fullName>
    </submittedName>
</protein>
<dbReference type="OrthoDB" id="42525at2759"/>
<dbReference type="InterPro" id="IPR009784">
    <property type="entry name" value="DUF1349"/>
</dbReference>
<dbReference type="PANTHER" id="PTHR35332">
    <property type="entry name" value="REGULATION OF ENOLASE PROTEIN 1"/>
    <property type="match status" value="1"/>
</dbReference>
<evidence type="ECO:0000313" key="2">
    <source>
        <dbReference type="Proteomes" id="UP000799428"/>
    </source>
</evidence>
<gene>
    <name evidence="1" type="ORF">K504DRAFT_459678</name>
</gene>
<name>A0A6G1K1I2_9PLEO</name>
<sequence>MSFTTKSVTVPPFNLSAPSNTDIWRKPPSHNAFNAPTHPSPLPQYRMSNFQSAKLTFALPVASTLLQYDQAGLLLHFTKPNTKDKWVKTGIEYYNGIPYVGTVGCENWADWSIVPLTPFAGNDGRPTMTVEAKREKDVLGKSMWIYQVVYDAEGKEIDRKPLRELTWVFSDEEGWSVGVGGYVARPNAAGDGVLEAEFEKGVEVTLLFGEDGVKV</sequence>
<evidence type="ECO:0000313" key="1">
    <source>
        <dbReference type="EMBL" id="KAF2706385.1"/>
    </source>
</evidence>
<dbReference type="Gene3D" id="2.60.120.200">
    <property type="match status" value="1"/>
</dbReference>
<proteinExistence type="predicted"/>
<dbReference type="Pfam" id="PF07081">
    <property type="entry name" value="DUF1349"/>
    <property type="match status" value="1"/>
</dbReference>
<organism evidence="1 2">
    <name type="scientific">Pleomassaria siparia CBS 279.74</name>
    <dbReference type="NCBI Taxonomy" id="1314801"/>
    <lineage>
        <taxon>Eukaryota</taxon>
        <taxon>Fungi</taxon>
        <taxon>Dikarya</taxon>
        <taxon>Ascomycota</taxon>
        <taxon>Pezizomycotina</taxon>
        <taxon>Dothideomycetes</taxon>
        <taxon>Pleosporomycetidae</taxon>
        <taxon>Pleosporales</taxon>
        <taxon>Pleomassariaceae</taxon>
        <taxon>Pleomassaria</taxon>
    </lineage>
</organism>
<dbReference type="PANTHER" id="PTHR35332:SF2">
    <property type="entry name" value="REGULATION OF ENOLASE PROTEIN 1"/>
    <property type="match status" value="1"/>
</dbReference>
<keyword evidence="2" id="KW-1185">Reference proteome</keyword>
<dbReference type="AlphaFoldDB" id="A0A6G1K1I2"/>
<reference evidence="1" key="1">
    <citation type="journal article" date="2020" name="Stud. Mycol.">
        <title>101 Dothideomycetes genomes: a test case for predicting lifestyles and emergence of pathogens.</title>
        <authorList>
            <person name="Haridas S."/>
            <person name="Albert R."/>
            <person name="Binder M."/>
            <person name="Bloem J."/>
            <person name="Labutti K."/>
            <person name="Salamov A."/>
            <person name="Andreopoulos B."/>
            <person name="Baker S."/>
            <person name="Barry K."/>
            <person name="Bills G."/>
            <person name="Bluhm B."/>
            <person name="Cannon C."/>
            <person name="Castanera R."/>
            <person name="Culley D."/>
            <person name="Daum C."/>
            <person name="Ezra D."/>
            <person name="Gonzalez J."/>
            <person name="Henrissat B."/>
            <person name="Kuo A."/>
            <person name="Liang C."/>
            <person name="Lipzen A."/>
            <person name="Lutzoni F."/>
            <person name="Magnuson J."/>
            <person name="Mondo S."/>
            <person name="Nolan M."/>
            <person name="Ohm R."/>
            <person name="Pangilinan J."/>
            <person name="Park H.-J."/>
            <person name="Ramirez L."/>
            <person name="Alfaro M."/>
            <person name="Sun H."/>
            <person name="Tritt A."/>
            <person name="Yoshinaga Y."/>
            <person name="Zwiers L.-H."/>
            <person name="Turgeon B."/>
            <person name="Goodwin S."/>
            <person name="Spatafora J."/>
            <person name="Crous P."/>
            <person name="Grigoriev I."/>
        </authorList>
    </citation>
    <scope>NUCLEOTIDE SEQUENCE</scope>
    <source>
        <strain evidence="1">CBS 279.74</strain>
    </source>
</reference>
<accession>A0A6G1K1I2</accession>
<dbReference type="EMBL" id="MU005776">
    <property type="protein sequence ID" value="KAF2706385.1"/>
    <property type="molecule type" value="Genomic_DNA"/>
</dbReference>
<dbReference type="Proteomes" id="UP000799428">
    <property type="component" value="Unassembled WGS sequence"/>
</dbReference>